<evidence type="ECO:0000313" key="8">
    <source>
        <dbReference type="Proteomes" id="UP001214628"/>
    </source>
</evidence>
<dbReference type="GO" id="GO:0046540">
    <property type="term" value="C:U4/U6 x U5 tri-snRNP complex"/>
    <property type="evidence" value="ECO:0007669"/>
    <property type="project" value="TreeGrafter"/>
</dbReference>
<dbReference type="SUPFAM" id="SSF57667">
    <property type="entry name" value="beta-beta-alpha zinc fingers"/>
    <property type="match status" value="1"/>
</dbReference>
<feature type="compositionally biased region" description="Polar residues" evidence="5">
    <location>
        <begin position="199"/>
        <end position="211"/>
    </location>
</feature>
<keyword evidence="4" id="KW-0539">Nucleus</keyword>
<keyword evidence="8" id="KW-1185">Reference proteome</keyword>
<keyword evidence="1" id="KW-0479">Metal-binding</keyword>
<dbReference type="AlphaFoldDB" id="A0AAF0FHV4"/>
<dbReference type="GO" id="GO:0003676">
    <property type="term" value="F:nucleic acid binding"/>
    <property type="evidence" value="ECO:0007669"/>
    <property type="project" value="InterPro"/>
</dbReference>
<evidence type="ECO:0000313" key="7">
    <source>
        <dbReference type="EMBL" id="WFD44812.1"/>
    </source>
</evidence>
<dbReference type="GO" id="GO:0008270">
    <property type="term" value="F:zinc ion binding"/>
    <property type="evidence" value="ECO:0007669"/>
    <property type="project" value="UniProtKB-KW"/>
</dbReference>
<evidence type="ECO:0000256" key="1">
    <source>
        <dbReference type="ARBA" id="ARBA00022723"/>
    </source>
</evidence>
<dbReference type="InterPro" id="IPR013087">
    <property type="entry name" value="Znf_C2H2_type"/>
</dbReference>
<feature type="compositionally biased region" description="Basic and acidic residues" evidence="5">
    <location>
        <begin position="28"/>
        <end position="47"/>
    </location>
</feature>
<evidence type="ECO:0000256" key="5">
    <source>
        <dbReference type="SAM" id="MobiDB-lite"/>
    </source>
</evidence>
<organism evidence="7 8">
    <name type="scientific">Malassezia psittaci</name>
    <dbReference type="NCBI Taxonomy" id="1821823"/>
    <lineage>
        <taxon>Eukaryota</taxon>
        <taxon>Fungi</taxon>
        <taxon>Dikarya</taxon>
        <taxon>Basidiomycota</taxon>
        <taxon>Ustilaginomycotina</taxon>
        <taxon>Malasseziomycetes</taxon>
        <taxon>Malasseziales</taxon>
        <taxon>Malasseziaceae</taxon>
        <taxon>Malassezia</taxon>
    </lineage>
</organism>
<dbReference type="PANTHER" id="PTHR45986:SF1">
    <property type="entry name" value="ZINC FINGER MATRIN-TYPE PROTEIN 2"/>
    <property type="match status" value="1"/>
</dbReference>
<dbReference type="Gene3D" id="3.30.160.60">
    <property type="entry name" value="Classic Zinc Finger"/>
    <property type="match status" value="1"/>
</dbReference>
<proteinExistence type="predicted"/>
<sequence length="228" mass="26038">MSRESAAQGGAGVGPSRRQWDVEAYTTRARERDRQHRERAIEDEVRKKQGKAPLGRRRHDTLPKPTKAMQTHDGLELDANLGTSMVEDASGGQRAPGYFCELCKRMCKDSVGYLDHINGRMHLRRLGQSTQTELSSLEQVQKKLAEIREQRALGKSAADRYDFQARIRQIAEEQRKEHQAKQQQRRQERLRRKQNNQKLTDSSSEAPTQDDQAMMAAMGFATFGSSRQ</sequence>
<dbReference type="GO" id="GO:0000398">
    <property type="term" value="P:mRNA splicing, via spliceosome"/>
    <property type="evidence" value="ECO:0007669"/>
    <property type="project" value="InterPro"/>
</dbReference>
<protein>
    <submittedName>
        <fullName evidence="7">U4/U6.U5 snRNP associated protein</fullName>
    </submittedName>
</protein>
<dbReference type="InterPro" id="IPR036236">
    <property type="entry name" value="Znf_C2H2_sf"/>
</dbReference>
<name>A0AAF0FHV4_9BASI</name>
<evidence type="ECO:0000259" key="6">
    <source>
        <dbReference type="SMART" id="SM00451"/>
    </source>
</evidence>
<feature type="region of interest" description="Disordered" evidence="5">
    <location>
        <begin position="1"/>
        <end position="70"/>
    </location>
</feature>
<dbReference type="Pfam" id="PF12874">
    <property type="entry name" value="zf-met"/>
    <property type="match status" value="1"/>
</dbReference>
<accession>A0AAF0FHV4</accession>
<feature type="domain" description="U1-type" evidence="6">
    <location>
        <begin position="95"/>
        <end position="129"/>
    </location>
</feature>
<evidence type="ECO:0000256" key="3">
    <source>
        <dbReference type="ARBA" id="ARBA00022833"/>
    </source>
</evidence>
<keyword evidence="2" id="KW-0863">Zinc-finger</keyword>
<dbReference type="InterPro" id="IPR040107">
    <property type="entry name" value="Snu23"/>
</dbReference>
<keyword evidence="3" id="KW-0862">Zinc</keyword>
<dbReference type="InterPro" id="IPR003604">
    <property type="entry name" value="Matrin/U1-like-C_Znf_C2H2"/>
</dbReference>
<feature type="region of interest" description="Disordered" evidence="5">
    <location>
        <begin position="173"/>
        <end position="228"/>
    </location>
</feature>
<evidence type="ECO:0000256" key="4">
    <source>
        <dbReference type="ARBA" id="ARBA00023242"/>
    </source>
</evidence>
<dbReference type="Proteomes" id="UP001214628">
    <property type="component" value="Chromosome 6"/>
</dbReference>
<dbReference type="GO" id="GO:0005681">
    <property type="term" value="C:spliceosomal complex"/>
    <property type="evidence" value="ECO:0007669"/>
    <property type="project" value="InterPro"/>
</dbReference>
<dbReference type="EMBL" id="CP118380">
    <property type="protein sequence ID" value="WFD44812.1"/>
    <property type="molecule type" value="Genomic_DNA"/>
</dbReference>
<dbReference type="SMART" id="SM00451">
    <property type="entry name" value="ZnF_U1"/>
    <property type="match status" value="1"/>
</dbReference>
<feature type="compositionally biased region" description="Basic residues" evidence="5">
    <location>
        <begin position="48"/>
        <end position="59"/>
    </location>
</feature>
<evidence type="ECO:0000256" key="2">
    <source>
        <dbReference type="ARBA" id="ARBA00022771"/>
    </source>
</evidence>
<dbReference type="PANTHER" id="PTHR45986">
    <property type="entry name" value="ZINC FINGER MATRIN-TYPE PROTEIN 2"/>
    <property type="match status" value="1"/>
</dbReference>
<reference evidence="7" key="1">
    <citation type="submission" date="2023-02" db="EMBL/GenBank/DDBJ databases">
        <title>Mating type loci evolution in Malassezia.</title>
        <authorList>
            <person name="Coelho M.A."/>
        </authorList>
    </citation>
    <scope>NUCLEOTIDE SEQUENCE</scope>
    <source>
        <strain evidence="7">CBS 14136</strain>
    </source>
</reference>
<gene>
    <name evidence="7" type="primary">SNU23</name>
    <name evidence="7" type="ORF">MPSI1_003483</name>
</gene>